<reference evidence="1 2" key="1">
    <citation type="journal article" date="2024" name="Nat. Commun.">
        <title>Phylogenomics reveals the evolutionary origins of lichenization in chlorophyte algae.</title>
        <authorList>
            <person name="Puginier C."/>
            <person name="Libourel C."/>
            <person name="Otte J."/>
            <person name="Skaloud P."/>
            <person name="Haon M."/>
            <person name="Grisel S."/>
            <person name="Petersen M."/>
            <person name="Berrin J.G."/>
            <person name="Delaux P.M."/>
            <person name="Dal Grande F."/>
            <person name="Keller J."/>
        </authorList>
    </citation>
    <scope>NUCLEOTIDE SEQUENCE [LARGE SCALE GENOMIC DNA]</scope>
    <source>
        <strain evidence="1 2">SAG 2145</strain>
    </source>
</reference>
<protein>
    <recommendedName>
        <fullName evidence="3">Resolvase HTH domain-containing protein</fullName>
    </recommendedName>
</protein>
<keyword evidence="2" id="KW-1185">Reference proteome</keyword>
<gene>
    <name evidence="1" type="ORF">WJX74_007076</name>
</gene>
<comment type="caution">
    <text evidence="1">The sequence shown here is derived from an EMBL/GenBank/DDBJ whole genome shotgun (WGS) entry which is preliminary data.</text>
</comment>
<organism evidence="1 2">
    <name type="scientific">Apatococcus lobatus</name>
    <dbReference type="NCBI Taxonomy" id="904363"/>
    <lineage>
        <taxon>Eukaryota</taxon>
        <taxon>Viridiplantae</taxon>
        <taxon>Chlorophyta</taxon>
        <taxon>core chlorophytes</taxon>
        <taxon>Trebouxiophyceae</taxon>
        <taxon>Chlorellales</taxon>
        <taxon>Chlorellaceae</taxon>
        <taxon>Apatococcus</taxon>
    </lineage>
</organism>
<evidence type="ECO:0000313" key="1">
    <source>
        <dbReference type="EMBL" id="KAK9826304.1"/>
    </source>
</evidence>
<evidence type="ECO:0008006" key="3">
    <source>
        <dbReference type="Google" id="ProtNLM"/>
    </source>
</evidence>
<proteinExistence type="predicted"/>
<dbReference type="AlphaFoldDB" id="A0AAW1QXR1"/>
<dbReference type="EMBL" id="JALJOS010000021">
    <property type="protein sequence ID" value="KAK9826304.1"/>
    <property type="molecule type" value="Genomic_DNA"/>
</dbReference>
<dbReference type="Proteomes" id="UP001438707">
    <property type="component" value="Unassembled WGS sequence"/>
</dbReference>
<accession>A0AAW1QXR1</accession>
<sequence>MPKALSKAECKKIVRAVDRGLTVREVSDKFERCTKTVQAILQRRDAGLPVELPGRLGILYEGRKVETGIHTVLQHLLQEKEVQRLEDLAAELSLRAGRPFCCKDVLRGLKEIGITMKQVDADLC</sequence>
<name>A0AAW1QXR1_9CHLO</name>
<evidence type="ECO:0000313" key="2">
    <source>
        <dbReference type="Proteomes" id="UP001438707"/>
    </source>
</evidence>